<evidence type="ECO:0000313" key="12">
    <source>
        <dbReference type="Proteomes" id="UP001642540"/>
    </source>
</evidence>
<dbReference type="Proteomes" id="UP001642540">
    <property type="component" value="Unassembled WGS sequence"/>
</dbReference>
<feature type="compositionally biased region" description="Low complexity" evidence="7">
    <location>
        <begin position="36"/>
        <end position="49"/>
    </location>
</feature>
<keyword evidence="12" id="KW-1185">Reference proteome</keyword>
<evidence type="ECO:0000259" key="9">
    <source>
        <dbReference type="Pfam" id="PF05193"/>
    </source>
</evidence>
<evidence type="ECO:0000256" key="5">
    <source>
        <dbReference type="ARBA" id="ARBA00022833"/>
    </source>
</evidence>
<evidence type="ECO:0000313" key="11">
    <source>
        <dbReference type="EMBL" id="CAL8072021.1"/>
    </source>
</evidence>
<keyword evidence="6" id="KW-0482">Metalloprotease</keyword>
<evidence type="ECO:0000256" key="1">
    <source>
        <dbReference type="ARBA" id="ARBA00007261"/>
    </source>
</evidence>
<gene>
    <name evidence="11" type="ORF">ODALV1_LOCUS1963</name>
</gene>
<comment type="caution">
    <text evidence="11">The sequence shown here is derived from an EMBL/GenBank/DDBJ whole genome shotgun (WGS) entry which is preliminary data.</text>
</comment>
<dbReference type="PANTHER" id="PTHR43690">
    <property type="entry name" value="NARDILYSIN"/>
    <property type="match status" value="1"/>
</dbReference>
<evidence type="ECO:0000259" key="8">
    <source>
        <dbReference type="Pfam" id="PF00675"/>
    </source>
</evidence>
<feature type="compositionally biased region" description="Basic and acidic residues" evidence="7">
    <location>
        <begin position="23"/>
        <end position="32"/>
    </location>
</feature>
<evidence type="ECO:0000256" key="4">
    <source>
        <dbReference type="ARBA" id="ARBA00022801"/>
    </source>
</evidence>
<evidence type="ECO:0008006" key="13">
    <source>
        <dbReference type="Google" id="ProtNLM"/>
    </source>
</evidence>
<dbReference type="InterPro" id="IPR032632">
    <property type="entry name" value="Peptidase_M16_M"/>
</dbReference>
<feature type="region of interest" description="Disordered" evidence="7">
    <location>
        <begin position="1"/>
        <end position="49"/>
    </location>
</feature>
<keyword evidence="4" id="KW-0378">Hydrolase</keyword>
<feature type="domain" description="Peptidase M16 N-terminal" evidence="8">
    <location>
        <begin position="338"/>
        <end position="411"/>
    </location>
</feature>
<dbReference type="InterPro" id="IPR050626">
    <property type="entry name" value="Peptidase_M16"/>
</dbReference>
<dbReference type="InterPro" id="IPR011249">
    <property type="entry name" value="Metalloenz_LuxS/M16"/>
</dbReference>
<reference evidence="11 12" key="1">
    <citation type="submission" date="2024-08" db="EMBL/GenBank/DDBJ databases">
        <authorList>
            <person name="Cucini C."/>
            <person name="Frati F."/>
        </authorList>
    </citation>
    <scope>NUCLEOTIDE SEQUENCE [LARGE SCALE GENOMIC DNA]</scope>
</reference>
<accession>A0ABP1PNF4</accession>
<protein>
    <recommendedName>
        <fullName evidence="13">Nardilysin</fullName>
    </recommendedName>
</protein>
<evidence type="ECO:0000256" key="2">
    <source>
        <dbReference type="ARBA" id="ARBA00022670"/>
    </source>
</evidence>
<keyword evidence="2" id="KW-0645">Protease</keyword>
<keyword evidence="5" id="KW-0862">Zinc</keyword>
<feature type="domain" description="Peptidase M16 middle/third" evidence="10">
    <location>
        <begin position="644"/>
        <end position="911"/>
    </location>
</feature>
<dbReference type="Pfam" id="PF05193">
    <property type="entry name" value="Peptidase_M16_C"/>
    <property type="match status" value="1"/>
</dbReference>
<organism evidence="11 12">
    <name type="scientific">Orchesella dallaii</name>
    <dbReference type="NCBI Taxonomy" id="48710"/>
    <lineage>
        <taxon>Eukaryota</taxon>
        <taxon>Metazoa</taxon>
        <taxon>Ecdysozoa</taxon>
        <taxon>Arthropoda</taxon>
        <taxon>Hexapoda</taxon>
        <taxon>Collembola</taxon>
        <taxon>Entomobryomorpha</taxon>
        <taxon>Entomobryoidea</taxon>
        <taxon>Orchesellidae</taxon>
        <taxon>Orchesellinae</taxon>
        <taxon>Orchesella</taxon>
    </lineage>
</organism>
<dbReference type="InterPro" id="IPR011765">
    <property type="entry name" value="Pept_M16_N"/>
</dbReference>
<name>A0ABP1PNF4_9HEXA</name>
<dbReference type="Pfam" id="PF16187">
    <property type="entry name" value="Peptidase_M16_M"/>
    <property type="match status" value="1"/>
</dbReference>
<comment type="similarity">
    <text evidence="1">Belongs to the peptidase M16 family.</text>
</comment>
<evidence type="ECO:0000259" key="10">
    <source>
        <dbReference type="Pfam" id="PF16187"/>
    </source>
</evidence>
<dbReference type="InterPro" id="IPR007863">
    <property type="entry name" value="Peptidase_M16_C"/>
</dbReference>
<dbReference type="SUPFAM" id="SSF63411">
    <property type="entry name" value="LuxS/MPP-like metallohydrolase"/>
    <property type="match status" value="3"/>
</dbReference>
<sequence>MSEKQQPALKGSQPCMKCCKPRRCPDSTEAPKSKKSSSPLPNSSTNTESCQDIIKSPLDQRSYKSITLGNGVRVMLISTFNVENEDEEIDATKPPCQVPELSEFNKTYLGYDNPAAKVKCACPCDKGKPCCGKGSKEEESRKGILRDIEANIKATCCGGGASAKHSRQSEEKKVSFDENLNQFRNAIERQSNPDDLLNYQNNIFNELQKRADRIKSIVDGRRKSKIFEESSTKLPEGDKTNKAVVDSTIAGSIQQLKRSGTSVLNQNHSETHLDHLDEDFLTNSTLSKHYPQPPSHSEGLHCVHSYPVGSSRRPTSNRPQLTSPYNSDLDGTVYLVIGSNKFPEPNQLFKLVLPYEGYVNAYTSGMMTTFVTSASFRLFPLAVEILGDMVGFPLFPNSLVAAELEALDSEYSLRQDDTPRYFQLVGSLAKNGHVMRKMDSGNMSTLTVPNFYRKLVEWRRIYYNPSRMTVALEAPFPIDYLERLAISSFGKIAPAALPHINRHLFVSSPFEMNRFHQIYHVPSVYHSEFLALHWALEAKAWKSLRVKPLEYLGAIIGHKSDGGLFHYLTTQGLATNVEAGCWESDVTKNHFTSVFSISVDMTDKGFKRQDNILQAIFGYIQMLINNGPQKSFFQELQKQQLDSFHYQAAENSICIGESCARWMQFIPPKWCLISPALMAEFDVKTIQRYTESLKVETANVIIFSKNYRSAEYMRNMEEFYNTPFAAFHFPPELEEKMHRTKDEYSKKFTLPVPNPLLLETKCSRSRQQDMLQKGTLLKIKGKLVVQYVSRKMKISRGLLPQAKYTFWIGSPIASYVGAPEGNSTKMIIWSRLFNEIFKTKFYHASNADIQLETEISQGELHIILAGPHTMLPSLMEQTFQLFNDFANVLDPVQFDVVRTTFIENLDNTILDNRFLAWDLFYYLWTNNHDLIFDHKRYAERMFQYEKES</sequence>
<feature type="domain" description="Peptidase M16 C-terminal" evidence="9">
    <location>
        <begin position="454"/>
        <end position="639"/>
    </location>
</feature>
<evidence type="ECO:0000256" key="3">
    <source>
        <dbReference type="ARBA" id="ARBA00022723"/>
    </source>
</evidence>
<evidence type="ECO:0000256" key="6">
    <source>
        <dbReference type="ARBA" id="ARBA00023049"/>
    </source>
</evidence>
<proteinExistence type="inferred from homology"/>
<dbReference type="PANTHER" id="PTHR43690:SF18">
    <property type="entry name" value="INSULIN-DEGRADING ENZYME-RELATED"/>
    <property type="match status" value="1"/>
</dbReference>
<dbReference type="EMBL" id="CAXLJM020000007">
    <property type="protein sequence ID" value="CAL8072021.1"/>
    <property type="molecule type" value="Genomic_DNA"/>
</dbReference>
<dbReference type="Gene3D" id="3.30.830.10">
    <property type="entry name" value="Metalloenzyme, LuxS/M16 peptidase-like"/>
    <property type="match status" value="3"/>
</dbReference>
<evidence type="ECO:0000256" key="7">
    <source>
        <dbReference type="SAM" id="MobiDB-lite"/>
    </source>
</evidence>
<keyword evidence="3" id="KW-0479">Metal-binding</keyword>
<dbReference type="Pfam" id="PF00675">
    <property type="entry name" value="Peptidase_M16"/>
    <property type="match status" value="1"/>
</dbReference>